<evidence type="ECO:0000256" key="1">
    <source>
        <dbReference type="ARBA" id="ARBA00001933"/>
    </source>
</evidence>
<dbReference type="InterPro" id="IPR036052">
    <property type="entry name" value="TrpB-like_PALP_sf"/>
</dbReference>
<evidence type="ECO:0000256" key="5">
    <source>
        <dbReference type="ARBA" id="ARBA00047931"/>
    </source>
</evidence>
<gene>
    <name evidence="7" type="ordered locus">Dd703_2166</name>
</gene>
<dbReference type="Pfam" id="PF00291">
    <property type="entry name" value="PALP"/>
    <property type="match status" value="1"/>
</dbReference>
<dbReference type="CDD" id="cd01561">
    <property type="entry name" value="CBS_like"/>
    <property type="match status" value="1"/>
</dbReference>
<dbReference type="Proteomes" id="UP000002734">
    <property type="component" value="Chromosome"/>
</dbReference>
<evidence type="ECO:0000256" key="3">
    <source>
        <dbReference type="ARBA" id="ARBA00012681"/>
    </source>
</evidence>
<comment type="cofactor">
    <cofactor evidence="1">
        <name>pyridoxal 5'-phosphate</name>
        <dbReference type="ChEBI" id="CHEBI:597326"/>
    </cofactor>
</comment>
<keyword evidence="8" id="KW-1185">Reference proteome</keyword>
<dbReference type="RefSeq" id="WP_015853862.1">
    <property type="nucleotide sequence ID" value="NC_012880.1"/>
</dbReference>
<dbReference type="EC" id="2.5.1.47" evidence="3"/>
<dbReference type="GO" id="GO:0004124">
    <property type="term" value="F:cysteine synthase activity"/>
    <property type="evidence" value="ECO:0007669"/>
    <property type="project" value="UniProtKB-EC"/>
</dbReference>
<reference evidence="7" key="1">
    <citation type="submission" date="2009-06" db="EMBL/GenBank/DDBJ databases">
        <title>Complete sequence of Dickeya dadantii Ech703.</title>
        <authorList>
            <consortium name="US DOE Joint Genome Institute"/>
            <person name="Lucas S."/>
            <person name="Copeland A."/>
            <person name="Lapidus A."/>
            <person name="Glavina del Rio T."/>
            <person name="Dalin E."/>
            <person name="Tice H."/>
            <person name="Bruce D."/>
            <person name="Goodwin L."/>
            <person name="Pitluck S."/>
            <person name="Chertkov O."/>
            <person name="Brettin T."/>
            <person name="Detter J.C."/>
            <person name="Han C."/>
            <person name="Larimer F."/>
            <person name="Land M."/>
            <person name="Hauser L."/>
            <person name="Kyrpides N."/>
            <person name="Mikhailova N."/>
            <person name="Balakrishnan V."/>
            <person name="Glasner J."/>
            <person name="Perna N.T."/>
        </authorList>
    </citation>
    <scope>NUCLEOTIDE SEQUENCE [LARGE SCALE GENOMIC DNA]</scope>
    <source>
        <strain evidence="7">Ech703</strain>
    </source>
</reference>
<dbReference type="STRING" id="579405.Dd703_2166"/>
<dbReference type="SUPFAM" id="SSF53686">
    <property type="entry name" value="Tryptophan synthase beta subunit-like PLP-dependent enzymes"/>
    <property type="match status" value="1"/>
</dbReference>
<evidence type="ECO:0000256" key="2">
    <source>
        <dbReference type="ARBA" id="ARBA00004962"/>
    </source>
</evidence>
<dbReference type="EMBL" id="CP001654">
    <property type="protein sequence ID" value="ACS85953.1"/>
    <property type="molecule type" value="Genomic_DNA"/>
</dbReference>
<keyword evidence="4" id="KW-0663">Pyridoxal phosphate</keyword>
<name>C6C7L1_MUSP7</name>
<comment type="catalytic activity">
    <reaction evidence="5">
        <text>O-acetyl-L-serine + hydrogen sulfide = L-cysteine + acetate</text>
        <dbReference type="Rhea" id="RHEA:14829"/>
        <dbReference type="ChEBI" id="CHEBI:29919"/>
        <dbReference type="ChEBI" id="CHEBI:30089"/>
        <dbReference type="ChEBI" id="CHEBI:35235"/>
        <dbReference type="ChEBI" id="CHEBI:58340"/>
        <dbReference type="EC" id="2.5.1.47"/>
    </reaction>
</comment>
<dbReference type="eggNOG" id="COG0031">
    <property type="taxonomic scope" value="Bacteria"/>
</dbReference>
<organism evidence="7 8">
    <name type="scientific">Musicola paradisiaca (strain Ech703)</name>
    <name type="common">Dickeya paradisiaca</name>
    <name type="synonym">Dickeya dadantii</name>
    <dbReference type="NCBI Taxonomy" id="579405"/>
    <lineage>
        <taxon>Bacteria</taxon>
        <taxon>Pseudomonadati</taxon>
        <taxon>Pseudomonadota</taxon>
        <taxon>Gammaproteobacteria</taxon>
        <taxon>Enterobacterales</taxon>
        <taxon>Pectobacteriaceae</taxon>
        <taxon>Musicola</taxon>
    </lineage>
</organism>
<dbReference type="Gene3D" id="3.40.50.1100">
    <property type="match status" value="2"/>
</dbReference>
<evidence type="ECO:0000259" key="6">
    <source>
        <dbReference type="Pfam" id="PF00291"/>
    </source>
</evidence>
<evidence type="ECO:0000313" key="7">
    <source>
        <dbReference type="EMBL" id="ACS85953.1"/>
    </source>
</evidence>
<accession>C6C7L1</accession>
<feature type="domain" description="Tryptophan synthase beta chain-like PALP" evidence="6">
    <location>
        <begin position="6"/>
        <end position="292"/>
    </location>
</feature>
<dbReference type="InterPro" id="IPR001926">
    <property type="entry name" value="TrpB-like_PALP"/>
</dbReference>
<sequence>MKLCDIGNTALVELSNLAFNGNRLFAKCEFQNPTGSHKDRTFLHIINTLERENKIAPGMTLVDCSTGNGGAALAWIGQQKGYRVVVFMPEGMTAERLEQIRMFGGTVVETPKEKFLNGSVEAALNYVETNQNTFYLNQAGTTLNMKAWFSCGQEIIAQLREKDVSPDYFVCSIGTGGTFSGIAKVLKQAYPDIKTIGIEVDKSAPVYAKRKGITFKHHSHNLMGLGAGVLSINTDLDLIDEIKVVNGELAWERMRAFIDSNGLGIGPTCGSNIVMSESLMEDIHNKIIVTLFFDSAWKYKSRWDGIYPEYSK</sequence>
<proteinExistence type="predicted"/>
<evidence type="ECO:0000256" key="4">
    <source>
        <dbReference type="ARBA" id="ARBA00022898"/>
    </source>
</evidence>
<dbReference type="PANTHER" id="PTHR10314">
    <property type="entry name" value="CYSTATHIONINE BETA-SYNTHASE"/>
    <property type="match status" value="1"/>
</dbReference>
<dbReference type="AlphaFoldDB" id="C6C7L1"/>
<comment type="pathway">
    <text evidence="2">Amino-acid biosynthesis; L-cysteine biosynthesis; L-cysteine from L-serine: step 2/2.</text>
</comment>
<dbReference type="InterPro" id="IPR050214">
    <property type="entry name" value="Cys_Synth/Cystath_Beta-Synth"/>
</dbReference>
<dbReference type="HOGENOM" id="CLU_021018_1_0_6"/>
<evidence type="ECO:0000313" key="8">
    <source>
        <dbReference type="Proteomes" id="UP000002734"/>
    </source>
</evidence>
<protein>
    <recommendedName>
        <fullName evidence="3">cysteine synthase</fullName>
        <ecNumber evidence="3">2.5.1.47</ecNumber>
    </recommendedName>
</protein>
<dbReference type="KEGG" id="dda:Dd703_2166"/>